<keyword evidence="9 12" id="KW-0456">Lyase</keyword>
<evidence type="ECO:0000256" key="11">
    <source>
        <dbReference type="ARBA" id="ARBA00023317"/>
    </source>
</evidence>
<evidence type="ECO:0000313" key="13">
    <source>
        <dbReference type="EMBL" id="KGM07350.1"/>
    </source>
</evidence>
<dbReference type="InterPro" id="IPR033178">
    <property type="entry name" value="PSD_type1_pro"/>
</dbReference>
<name>A0A0A0BHK5_9GAMM</name>
<keyword evidence="6 12" id="KW-0472">Membrane</keyword>
<evidence type="ECO:0000256" key="4">
    <source>
        <dbReference type="ARBA" id="ARBA00022793"/>
    </source>
</evidence>
<sequence length="320" mass="36239">MFYYSKGISEDYDKLRQQVKEGQHVKLEDNHNKQLKSCSLVDQLLTLPQYLIPQHSLSVLMHRLTQSNVTWFKNLFIRFICWKFKVNLDEAASADLTDYASFNAFFTRQLRDGIRPIAEGDDIIVSPVDGAISQLGKVSHGRIIQAKGRDYSVTELLGGNQLLAKQYESGQFATIYLSPRDYHRIHMPVTGKLVAMRYVPGKLFSVNPRTARAVPELFARNERLVCQFETEFGPMVMVLVGAIFVGSMETVWSGQVTPPYGKAVQDWQYTGEQAITLKKGQEMGRFNMGSTVVMLLPNKMNNFNPRWQAGDAIKLGQAMS</sequence>
<keyword evidence="5 12" id="KW-0443">Lipid metabolism</keyword>
<comment type="function">
    <text evidence="12">Catalyzes the formation of phosphatidylethanolamine (PtdEtn) from phosphatidylserine (PtdSer).</text>
</comment>
<evidence type="ECO:0000256" key="9">
    <source>
        <dbReference type="ARBA" id="ARBA00023239"/>
    </source>
</evidence>
<comment type="caution">
    <text evidence="13">The sequence shown here is derived from an EMBL/GenBank/DDBJ whole genome shotgun (WGS) entry which is preliminary data.</text>
</comment>
<dbReference type="Proteomes" id="UP000029999">
    <property type="component" value="Unassembled WGS sequence"/>
</dbReference>
<feature type="active site" description="Charge relay system; for autoendoproteolytic cleavage activity" evidence="12">
    <location>
        <position position="290"/>
    </location>
</feature>
<accession>A0A0A0BHK5</accession>
<dbReference type="GO" id="GO:0004609">
    <property type="term" value="F:phosphatidylserine decarboxylase activity"/>
    <property type="evidence" value="ECO:0007669"/>
    <property type="project" value="UniProtKB-UniRule"/>
</dbReference>
<keyword evidence="7 12" id="KW-0865">Zymogen</keyword>
<dbReference type="UniPathway" id="UPA00558">
    <property type="reaction ID" value="UER00616"/>
</dbReference>
<keyword evidence="3 12" id="KW-0444">Lipid biosynthesis</keyword>
<evidence type="ECO:0000256" key="8">
    <source>
        <dbReference type="ARBA" id="ARBA00023209"/>
    </source>
</evidence>
<protein>
    <recommendedName>
        <fullName evidence="12">Phosphatidylserine decarboxylase proenzyme</fullName>
        <ecNumber evidence="12">4.1.1.65</ecNumber>
    </recommendedName>
    <component>
        <recommendedName>
            <fullName evidence="12">Phosphatidylserine decarboxylase alpha chain</fullName>
        </recommendedName>
    </component>
    <component>
        <recommendedName>
            <fullName evidence="12">Phosphatidylserine decarboxylase beta chain</fullName>
        </recommendedName>
    </component>
</protein>
<feature type="active site" description="Charge relay system; for autoendoproteolytic cleavage activity" evidence="12">
    <location>
        <position position="129"/>
    </location>
</feature>
<comment type="subcellular location">
    <subcellularLocation>
        <location evidence="12">Cell membrane</location>
        <topology evidence="12">Peripheral membrane protein</topology>
    </subcellularLocation>
</comment>
<dbReference type="NCBIfam" id="TIGR00163">
    <property type="entry name" value="PS_decarb"/>
    <property type="match status" value="1"/>
</dbReference>
<feature type="chain" id="PRO_5023429205" description="Phosphatidylserine decarboxylase alpha chain" evidence="12">
    <location>
        <begin position="290"/>
        <end position="320"/>
    </location>
</feature>
<feature type="modified residue" description="Pyruvic acid (Ser); by autocatalysis" evidence="12">
    <location>
        <position position="290"/>
    </location>
</feature>
<comment type="pathway">
    <text evidence="1">Lipid metabolism.</text>
</comment>
<keyword evidence="8 12" id="KW-0594">Phospholipid biosynthesis</keyword>
<gene>
    <name evidence="12" type="primary">psd</name>
    <name evidence="13" type="ORF">LP43_0960</name>
</gene>
<dbReference type="STRING" id="392484.LP43_0960"/>
<evidence type="ECO:0000256" key="5">
    <source>
        <dbReference type="ARBA" id="ARBA00023098"/>
    </source>
</evidence>
<comment type="similarity">
    <text evidence="12">Belongs to the phosphatidylserine decarboxylase family. PSD-B subfamily. Prokaryotic type I sub-subfamily.</text>
</comment>
<feature type="active site" description="Schiff-base intermediate with substrate; via pyruvic acid; for decarboxylase activity" evidence="12">
    <location>
        <position position="290"/>
    </location>
</feature>
<organism evidence="13 14">
    <name type="scientific">Methylophaga thiooxydans</name>
    <dbReference type="NCBI Taxonomy" id="392484"/>
    <lineage>
        <taxon>Bacteria</taxon>
        <taxon>Pseudomonadati</taxon>
        <taxon>Pseudomonadota</taxon>
        <taxon>Gammaproteobacteria</taxon>
        <taxon>Thiotrichales</taxon>
        <taxon>Piscirickettsiaceae</taxon>
        <taxon>Methylophaga</taxon>
    </lineage>
</organism>
<dbReference type="EC" id="4.1.1.65" evidence="12"/>
<dbReference type="GO" id="GO:0006646">
    <property type="term" value="P:phosphatidylethanolamine biosynthetic process"/>
    <property type="evidence" value="ECO:0007669"/>
    <property type="project" value="UniProtKB-UniRule"/>
</dbReference>
<feature type="chain" id="PRO_5023429204" description="Phosphatidylserine decarboxylase beta chain" evidence="12">
    <location>
        <begin position="1"/>
        <end position="289"/>
    </location>
</feature>
<comment type="subunit">
    <text evidence="12">Heterodimer of a large membrane-associated beta subunit and a small pyruvoyl-containing alpha subunit.</text>
</comment>
<feature type="active site" description="Charge relay system; for autoendoproteolytic cleavage activity" evidence="12">
    <location>
        <position position="186"/>
    </location>
</feature>
<keyword evidence="10 12" id="KW-1208">Phospholipid metabolism</keyword>
<dbReference type="PANTHER" id="PTHR10067">
    <property type="entry name" value="PHOSPHATIDYLSERINE DECARBOXYLASE"/>
    <property type="match status" value="1"/>
</dbReference>
<comment type="catalytic activity">
    <reaction evidence="12">
        <text>a 1,2-diacyl-sn-glycero-3-phospho-L-serine + H(+) = a 1,2-diacyl-sn-glycero-3-phosphoethanolamine + CO2</text>
        <dbReference type="Rhea" id="RHEA:20828"/>
        <dbReference type="ChEBI" id="CHEBI:15378"/>
        <dbReference type="ChEBI" id="CHEBI:16526"/>
        <dbReference type="ChEBI" id="CHEBI:57262"/>
        <dbReference type="ChEBI" id="CHEBI:64612"/>
        <dbReference type="EC" id="4.1.1.65"/>
    </reaction>
</comment>
<feature type="site" description="Cleavage (non-hydrolytic); by autocatalysis" evidence="12">
    <location>
        <begin position="289"/>
        <end position="290"/>
    </location>
</feature>
<keyword evidence="4 12" id="KW-0210">Decarboxylase</keyword>
<keyword evidence="2 12" id="KW-1003">Cell membrane</keyword>
<proteinExistence type="inferred from homology"/>
<evidence type="ECO:0000256" key="7">
    <source>
        <dbReference type="ARBA" id="ARBA00023145"/>
    </source>
</evidence>
<evidence type="ECO:0000256" key="10">
    <source>
        <dbReference type="ARBA" id="ARBA00023264"/>
    </source>
</evidence>
<dbReference type="HAMAP" id="MF_00662">
    <property type="entry name" value="PS_decarb_PSD_B_type1"/>
    <property type="match status" value="1"/>
</dbReference>
<evidence type="ECO:0000256" key="3">
    <source>
        <dbReference type="ARBA" id="ARBA00022516"/>
    </source>
</evidence>
<dbReference type="GO" id="GO:0005886">
    <property type="term" value="C:plasma membrane"/>
    <property type="evidence" value="ECO:0007669"/>
    <property type="project" value="UniProtKB-SubCell"/>
</dbReference>
<evidence type="ECO:0000313" key="14">
    <source>
        <dbReference type="Proteomes" id="UP000029999"/>
    </source>
</evidence>
<keyword evidence="11 12" id="KW-0670">Pyruvate</keyword>
<dbReference type="AlphaFoldDB" id="A0A0A0BHK5"/>
<comment type="PTM">
    <text evidence="12">Is synthesized initially as an inactive proenzyme. Formation of the active enzyme involves a self-maturation process in which the active site pyruvoyl group is generated from an internal serine residue via an autocatalytic post-translational modification. Two non-identical subunits are generated from the proenzyme in this reaction, and the pyruvate is formed at the N-terminus of the alpha chain, which is derived from the carboxyl end of the proenzyme. The autoendoproteolytic cleavage occurs by a canonical serine protease mechanism, in which the side chain hydroxyl group of the serine supplies its oxygen atom to form the C-terminus of the beta chain, while the remainder of the serine residue undergoes an oxidative deamination to produce ammonia and the pyruvoyl prosthetic group on the alpha chain. During this reaction, the Ser that is part of the protease active site of the proenzyme becomes the pyruvoyl prosthetic group, which constitutes an essential element of the active site of the mature decarboxylase.</text>
</comment>
<dbReference type="InterPro" id="IPR033177">
    <property type="entry name" value="PSD-B"/>
</dbReference>
<comment type="pathway">
    <text evidence="12">Phospholipid metabolism; phosphatidylethanolamine biosynthesis; phosphatidylethanolamine from CDP-diacylglycerol: step 2/2.</text>
</comment>
<dbReference type="EMBL" id="JRQD01000002">
    <property type="protein sequence ID" value="KGM07350.1"/>
    <property type="molecule type" value="Genomic_DNA"/>
</dbReference>
<dbReference type="PANTHER" id="PTHR10067:SF6">
    <property type="entry name" value="PHOSPHATIDYLSERINE DECARBOXYLASE PROENZYME, MITOCHONDRIAL"/>
    <property type="match status" value="1"/>
</dbReference>
<dbReference type="Pfam" id="PF02666">
    <property type="entry name" value="PS_Dcarbxylase"/>
    <property type="match status" value="1"/>
</dbReference>
<evidence type="ECO:0000256" key="1">
    <source>
        <dbReference type="ARBA" id="ARBA00005189"/>
    </source>
</evidence>
<evidence type="ECO:0000256" key="2">
    <source>
        <dbReference type="ARBA" id="ARBA00022475"/>
    </source>
</evidence>
<comment type="cofactor">
    <cofactor evidence="12">
        <name>pyruvate</name>
        <dbReference type="ChEBI" id="CHEBI:15361"/>
    </cofactor>
    <text evidence="12">Binds 1 pyruvoyl group covalently per subunit.</text>
</comment>
<reference evidence="13 14" key="1">
    <citation type="submission" date="2014-09" db="EMBL/GenBank/DDBJ databases">
        <authorList>
            <person name="Grob C."/>
            <person name="Taubert M."/>
            <person name="Howat A.M."/>
            <person name="Burns O.J."/>
            <person name="Dixon J.L."/>
            <person name="Chen Y."/>
            <person name="Murrell J.C."/>
        </authorList>
    </citation>
    <scope>NUCLEOTIDE SEQUENCE [LARGE SCALE GENOMIC DNA]</scope>
    <source>
        <strain evidence="13">L4</strain>
    </source>
</reference>
<evidence type="ECO:0000256" key="6">
    <source>
        <dbReference type="ARBA" id="ARBA00023136"/>
    </source>
</evidence>
<evidence type="ECO:0000256" key="12">
    <source>
        <dbReference type="HAMAP-Rule" id="MF_00662"/>
    </source>
</evidence>
<dbReference type="InterPro" id="IPR003817">
    <property type="entry name" value="PS_Dcarbxylase"/>
</dbReference>